<name>A0AA40F8U3_9PEZI</name>
<dbReference type="Pfam" id="PF04303">
    <property type="entry name" value="PrpF"/>
    <property type="match status" value="1"/>
</dbReference>
<dbReference type="Gene3D" id="3.10.310.10">
    <property type="entry name" value="Diaminopimelate Epimerase, Chain A, domain 1"/>
    <property type="match status" value="2"/>
</dbReference>
<dbReference type="AlphaFoldDB" id="A0AA40F8U3"/>
<evidence type="ECO:0000313" key="3">
    <source>
        <dbReference type="EMBL" id="KAK0753320.1"/>
    </source>
</evidence>
<comment type="similarity">
    <text evidence="1">Belongs to the PrpF family.</text>
</comment>
<dbReference type="GO" id="GO:0016853">
    <property type="term" value="F:isomerase activity"/>
    <property type="evidence" value="ECO:0007669"/>
    <property type="project" value="UniProtKB-KW"/>
</dbReference>
<evidence type="ECO:0000256" key="2">
    <source>
        <dbReference type="ARBA" id="ARBA00023235"/>
    </source>
</evidence>
<accession>A0AA40F8U3</accession>
<dbReference type="SUPFAM" id="SSF54506">
    <property type="entry name" value="Diaminopimelate epimerase-like"/>
    <property type="match status" value="2"/>
</dbReference>
<keyword evidence="2" id="KW-0413">Isomerase</keyword>
<sequence length="640" mass="69128">MRSSETIIQRFKEATRLVYGPFEGISNQDAQTWMPPESPGAGGHKGRCLWTDAFGVVNFVTLFKETSAPVYLTLARRLVDTAHSILGKTRHGSSRLPPATDAEPLKGGLRIGKIQESGSDCDGQRDYNHLAIQLAKAIHPHFYGSFPDMKTVLVPSEGHLDAATGFVVYRLLQQAAGDHDRPSQALQTEIADYRQLMSCEGKLKASHDPLDLGMGLWMCHFFRDEDWAGELGRRSLVVARNVLDSERGIMAQKTTRRLAFRESGTCMGLKCYGVDEGLRGRVGAVVDFWRQHLEKSTDQDLRPSQLVMYAAALIPGAFRDGIDARRLVACPFSTGSFPAIFARGGTSNGLLRMTGNGGNMLSIVGPVSLDQGLLGSRPEVETDAGGFQTTLVRILNTNTDTIIHSRFRVIGEPPRYCPEGDYEMSGVPGKQSKIVLGFTNPAGARTGQALPTGNVIDTLTLPNGDTIEASLVDVVTPIVFVRVSNLGVEDPETLDPSRIGHDESLCARLNSIRGAGASMMGLDPDIQSFPKIVLVFPRPPPDSSVHVKCVALSMGRAQRTVQPTPAMCLGAAVRIPGTIPHELSCAPGEGEAITIGHPSGKLEVGATVEDGQVLSVELHRTARVLMIGEVFYRRDDGQGV</sequence>
<dbReference type="EMBL" id="JAUKUD010000001">
    <property type="protein sequence ID" value="KAK0753320.1"/>
    <property type="molecule type" value="Genomic_DNA"/>
</dbReference>
<evidence type="ECO:0000256" key="1">
    <source>
        <dbReference type="ARBA" id="ARBA00007673"/>
    </source>
</evidence>
<organism evidence="3 4">
    <name type="scientific">Schizothecium vesticola</name>
    <dbReference type="NCBI Taxonomy" id="314040"/>
    <lineage>
        <taxon>Eukaryota</taxon>
        <taxon>Fungi</taxon>
        <taxon>Dikarya</taxon>
        <taxon>Ascomycota</taxon>
        <taxon>Pezizomycotina</taxon>
        <taxon>Sordariomycetes</taxon>
        <taxon>Sordariomycetidae</taxon>
        <taxon>Sordariales</taxon>
        <taxon>Schizotheciaceae</taxon>
        <taxon>Schizothecium</taxon>
    </lineage>
</organism>
<dbReference type="PANTHER" id="PTHR43709">
    <property type="entry name" value="ACONITATE ISOMERASE-RELATED"/>
    <property type="match status" value="1"/>
</dbReference>
<evidence type="ECO:0000313" key="4">
    <source>
        <dbReference type="Proteomes" id="UP001172155"/>
    </source>
</evidence>
<gene>
    <name evidence="3" type="ORF">B0T18DRAFT_434117</name>
</gene>
<protein>
    <submittedName>
        <fullName evidence="3">PrpF protein-domain-containing protein</fullName>
    </submittedName>
</protein>
<dbReference type="PANTHER" id="PTHR43709:SF2">
    <property type="entry name" value="DUF453 DOMAIN PROTEIN (AFU_ORTHOLOGUE AFUA_6G00360)"/>
    <property type="match status" value="1"/>
</dbReference>
<keyword evidence="4" id="KW-1185">Reference proteome</keyword>
<dbReference type="Proteomes" id="UP001172155">
    <property type="component" value="Unassembled WGS sequence"/>
</dbReference>
<dbReference type="InterPro" id="IPR007400">
    <property type="entry name" value="PrpF-like"/>
</dbReference>
<reference evidence="3" key="1">
    <citation type="submission" date="2023-06" db="EMBL/GenBank/DDBJ databases">
        <title>Genome-scale phylogeny and comparative genomics of the fungal order Sordariales.</title>
        <authorList>
            <consortium name="Lawrence Berkeley National Laboratory"/>
            <person name="Hensen N."/>
            <person name="Bonometti L."/>
            <person name="Westerberg I."/>
            <person name="Brannstrom I.O."/>
            <person name="Guillou S."/>
            <person name="Cros-Aarteil S."/>
            <person name="Calhoun S."/>
            <person name="Haridas S."/>
            <person name="Kuo A."/>
            <person name="Mondo S."/>
            <person name="Pangilinan J."/>
            <person name="Riley R."/>
            <person name="LaButti K."/>
            <person name="Andreopoulos B."/>
            <person name="Lipzen A."/>
            <person name="Chen C."/>
            <person name="Yanf M."/>
            <person name="Daum C."/>
            <person name="Ng V."/>
            <person name="Clum A."/>
            <person name="Steindorff A."/>
            <person name="Ohm R."/>
            <person name="Martin F."/>
            <person name="Silar P."/>
            <person name="Natvig D."/>
            <person name="Lalanne C."/>
            <person name="Gautier V."/>
            <person name="Ament-velasquez S.L."/>
            <person name="Kruys A."/>
            <person name="Hutchinson M.I."/>
            <person name="Powell A.J."/>
            <person name="Barry K."/>
            <person name="Miller A.N."/>
            <person name="Grigoriev I.V."/>
            <person name="Debuchy R."/>
            <person name="Gladieux P."/>
            <person name="Thoren M.H."/>
            <person name="Johannesson H."/>
        </authorList>
    </citation>
    <scope>NUCLEOTIDE SEQUENCE</scope>
    <source>
        <strain evidence="3">SMH3187-1</strain>
    </source>
</reference>
<comment type="caution">
    <text evidence="3">The sequence shown here is derived from an EMBL/GenBank/DDBJ whole genome shotgun (WGS) entry which is preliminary data.</text>
</comment>
<proteinExistence type="inferred from homology"/>